<proteinExistence type="predicted"/>
<sequence>MLAQFAGLTTSFSEDVSGLEVGWALETVVKLVNKVDKRVFQNISLE</sequence>
<dbReference type="EMBL" id="BQXH01000006">
    <property type="protein sequence ID" value="GKS81201.1"/>
    <property type="molecule type" value="Genomic_DNA"/>
</dbReference>
<protein>
    <submittedName>
        <fullName evidence="1">Uncharacterized protein</fullName>
    </submittedName>
</protein>
<comment type="caution">
    <text evidence="1">The sequence shown here is derived from an EMBL/GenBank/DDBJ whole genome shotgun (WGS) entry which is preliminary data.</text>
</comment>
<evidence type="ECO:0000313" key="1">
    <source>
        <dbReference type="EMBL" id="GKS81201.1"/>
    </source>
</evidence>
<organism evidence="1 2">
    <name type="scientific">Ligilactobacillus pabuli</name>
    <dbReference type="NCBI Taxonomy" id="2886039"/>
    <lineage>
        <taxon>Bacteria</taxon>
        <taxon>Bacillati</taxon>
        <taxon>Bacillota</taxon>
        <taxon>Bacilli</taxon>
        <taxon>Lactobacillales</taxon>
        <taxon>Lactobacillaceae</taxon>
        <taxon>Ligilactobacillus</taxon>
    </lineage>
</organism>
<reference evidence="1" key="1">
    <citation type="journal article" date="2022" name="Int. J. Syst. Evol. Microbiol.">
        <title>A novel species of lactic acid bacteria, Ligilactobacillus pabuli sp. nov., isolated from alfalfa silage.</title>
        <authorList>
            <person name="Tohno M."/>
            <person name="Tanizawa Y."/>
            <person name="Sawada H."/>
            <person name="Sakamoto M."/>
            <person name="Ohkuma M."/>
            <person name="Kobayashi H."/>
        </authorList>
    </citation>
    <scope>NUCLEOTIDE SEQUENCE</scope>
    <source>
        <strain evidence="1">AF129</strain>
    </source>
</reference>
<name>A0ABQ5JGJ8_9LACO</name>
<accession>A0ABQ5JGJ8</accession>
<evidence type="ECO:0000313" key="2">
    <source>
        <dbReference type="Proteomes" id="UP001055149"/>
    </source>
</evidence>
<keyword evidence="2" id="KW-1185">Reference proteome</keyword>
<dbReference type="Proteomes" id="UP001055149">
    <property type="component" value="Unassembled WGS sequence"/>
</dbReference>
<gene>
    <name evidence="1" type="ORF">LPAF129_08870</name>
</gene>